<dbReference type="PANTHER" id="PTHR42878">
    <property type="entry name" value="TWO-COMPONENT HISTIDINE KINASE"/>
    <property type="match status" value="1"/>
</dbReference>
<dbReference type="InterPro" id="IPR005467">
    <property type="entry name" value="His_kinase_dom"/>
</dbReference>
<dbReference type="Pfam" id="PF00512">
    <property type="entry name" value="HisKA"/>
    <property type="match status" value="1"/>
</dbReference>
<dbReference type="FunFam" id="3.30.565.10:FF:000006">
    <property type="entry name" value="Sensor histidine kinase WalK"/>
    <property type="match status" value="1"/>
</dbReference>
<evidence type="ECO:0000256" key="9">
    <source>
        <dbReference type="SAM" id="Coils"/>
    </source>
</evidence>
<dbReference type="SMART" id="SM00387">
    <property type="entry name" value="HATPase_c"/>
    <property type="match status" value="1"/>
</dbReference>
<keyword evidence="6" id="KW-0418">Kinase</keyword>
<dbReference type="PROSITE" id="PS50109">
    <property type="entry name" value="HIS_KIN"/>
    <property type="match status" value="1"/>
</dbReference>
<dbReference type="InterPro" id="IPR003594">
    <property type="entry name" value="HATPase_dom"/>
</dbReference>
<evidence type="ECO:0000256" key="6">
    <source>
        <dbReference type="ARBA" id="ARBA00022777"/>
    </source>
</evidence>
<evidence type="ECO:0000256" key="5">
    <source>
        <dbReference type="ARBA" id="ARBA00022741"/>
    </source>
</evidence>
<dbReference type="InterPro" id="IPR036890">
    <property type="entry name" value="HATPase_C_sf"/>
</dbReference>
<keyword evidence="5" id="KW-0547">Nucleotide-binding</keyword>
<evidence type="ECO:0000259" key="10">
    <source>
        <dbReference type="PROSITE" id="PS50109"/>
    </source>
</evidence>
<organism evidence="11 12">
    <name type="scientific">Sorangium cellulosum</name>
    <name type="common">Polyangium cellulosum</name>
    <dbReference type="NCBI Taxonomy" id="56"/>
    <lineage>
        <taxon>Bacteria</taxon>
        <taxon>Pseudomonadati</taxon>
        <taxon>Myxococcota</taxon>
        <taxon>Polyangia</taxon>
        <taxon>Polyangiales</taxon>
        <taxon>Polyangiaceae</taxon>
        <taxon>Sorangium</taxon>
    </lineage>
</organism>
<dbReference type="GO" id="GO:0000155">
    <property type="term" value="F:phosphorelay sensor kinase activity"/>
    <property type="evidence" value="ECO:0007669"/>
    <property type="project" value="InterPro"/>
</dbReference>
<gene>
    <name evidence="11" type="ORF">BE17_20120</name>
</gene>
<feature type="coiled-coil region" evidence="9">
    <location>
        <begin position="194"/>
        <end position="228"/>
    </location>
</feature>
<sequence>MESASVDSGIPGVGFLPWGSHICQFYASRQDLADTLVPYFLAGIRGNAQCTWVTAAPLHATQARDLLRAAMIDVDALERSGQLEIIDYRDWYLKTGGLTTETLHRMWIERQDLALQRGYSGLRASGNTSFVEVCDWKSFANYEARLNGAFEGRRIVGLCAYCLGQCRPESVLDAVRSHQFAIIRRDRKWELIESSSLKAAKQELRRLNEELEERVRQRTAELEEALRIREDFISIASHELKTPLTSLKLYVESLLRASARGSSSAGQLVERLAKAKMECDRLERLVDYLLDFSRASSGQLAFSCEEMDLSELARATAQRFTESLRQAGCTLSLRADAPIVGTWDRIRVEQVLVNLLANAVKHAPGAPIEVSVAERDGQAVLSVRDHGPGIAPADQGRIFEQFVQLSPTARHRGGFGLGLWLVRKIVEALRGTLDLESAPGEGSTFRVALPRAPAQSR</sequence>
<reference evidence="11 12" key="1">
    <citation type="submission" date="2014-02" db="EMBL/GenBank/DDBJ databases">
        <title>The small core and large imbalanced accessory genome model reveals a collaborative survival strategy of Sorangium cellulosum strains in nature.</title>
        <authorList>
            <person name="Han K."/>
            <person name="Peng R."/>
            <person name="Blom J."/>
            <person name="Li Y.-Z."/>
        </authorList>
    </citation>
    <scope>NUCLEOTIDE SEQUENCE [LARGE SCALE GENOMIC DNA]</scope>
    <source>
        <strain evidence="11 12">So0011-07</strain>
    </source>
</reference>
<dbReference type="InterPro" id="IPR003661">
    <property type="entry name" value="HisK_dim/P_dom"/>
</dbReference>
<dbReference type="Pfam" id="PF14417">
    <property type="entry name" value="MEDS"/>
    <property type="match status" value="1"/>
</dbReference>
<protein>
    <recommendedName>
        <fullName evidence="2">histidine kinase</fullName>
        <ecNumber evidence="2">2.7.13.3</ecNumber>
    </recommendedName>
</protein>
<evidence type="ECO:0000256" key="2">
    <source>
        <dbReference type="ARBA" id="ARBA00012438"/>
    </source>
</evidence>
<dbReference type="EMBL" id="JEMB01003227">
    <property type="protein sequence ID" value="KYF74720.1"/>
    <property type="molecule type" value="Genomic_DNA"/>
</dbReference>
<keyword evidence="3" id="KW-0597">Phosphoprotein</keyword>
<keyword evidence="9" id="KW-0175">Coiled coil</keyword>
<dbReference type="PRINTS" id="PR00344">
    <property type="entry name" value="BCTRLSENSOR"/>
</dbReference>
<dbReference type="SUPFAM" id="SSF55874">
    <property type="entry name" value="ATPase domain of HSP90 chaperone/DNA topoisomerase II/histidine kinase"/>
    <property type="match status" value="1"/>
</dbReference>
<evidence type="ECO:0000313" key="12">
    <source>
        <dbReference type="Proteomes" id="UP000075635"/>
    </source>
</evidence>
<comment type="catalytic activity">
    <reaction evidence="1">
        <text>ATP + protein L-histidine = ADP + protein N-phospho-L-histidine.</text>
        <dbReference type="EC" id="2.7.13.3"/>
    </reaction>
</comment>
<dbReference type="GO" id="GO:0000156">
    <property type="term" value="F:phosphorelay response regulator activity"/>
    <property type="evidence" value="ECO:0007669"/>
    <property type="project" value="TreeGrafter"/>
</dbReference>
<dbReference type="Pfam" id="PF02518">
    <property type="entry name" value="HATPase_c"/>
    <property type="match status" value="1"/>
</dbReference>
<dbReference type="CDD" id="cd00075">
    <property type="entry name" value="HATPase"/>
    <property type="match status" value="1"/>
</dbReference>
<feature type="domain" description="Histidine kinase" evidence="10">
    <location>
        <begin position="235"/>
        <end position="453"/>
    </location>
</feature>
<comment type="caution">
    <text evidence="11">The sequence shown here is derived from an EMBL/GenBank/DDBJ whole genome shotgun (WGS) entry which is preliminary data.</text>
</comment>
<proteinExistence type="predicted"/>
<evidence type="ECO:0000313" key="11">
    <source>
        <dbReference type="EMBL" id="KYF74720.1"/>
    </source>
</evidence>
<dbReference type="PANTHER" id="PTHR42878:SF7">
    <property type="entry name" value="SENSOR HISTIDINE KINASE GLRK"/>
    <property type="match status" value="1"/>
</dbReference>
<dbReference type="AlphaFoldDB" id="A0A150R376"/>
<evidence type="ECO:0000256" key="8">
    <source>
        <dbReference type="ARBA" id="ARBA00023012"/>
    </source>
</evidence>
<dbReference type="GO" id="GO:0005524">
    <property type="term" value="F:ATP binding"/>
    <property type="evidence" value="ECO:0007669"/>
    <property type="project" value="UniProtKB-KW"/>
</dbReference>
<dbReference type="GO" id="GO:0007234">
    <property type="term" value="P:osmosensory signaling via phosphorelay pathway"/>
    <property type="evidence" value="ECO:0007669"/>
    <property type="project" value="TreeGrafter"/>
</dbReference>
<dbReference type="SMART" id="SM00388">
    <property type="entry name" value="HisKA"/>
    <property type="match status" value="1"/>
</dbReference>
<keyword evidence="8" id="KW-0902">Two-component regulatory system</keyword>
<name>A0A150R376_SORCE</name>
<dbReference type="Gene3D" id="1.10.287.130">
    <property type="match status" value="1"/>
</dbReference>
<keyword evidence="7" id="KW-0067">ATP-binding</keyword>
<dbReference type="SUPFAM" id="SSF47384">
    <property type="entry name" value="Homodimeric domain of signal transducing histidine kinase"/>
    <property type="match status" value="1"/>
</dbReference>
<dbReference type="InterPro" id="IPR004358">
    <property type="entry name" value="Sig_transdc_His_kin-like_C"/>
</dbReference>
<dbReference type="InterPro" id="IPR050351">
    <property type="entry name" value="BphY/WalK/GraS-like"/>
</dbReference>
<dbReference type="EC" id="2.7.13.3" evidence="2"/>
<dbReference type="CDD" id="cd00082">
    <property type="entry name" value="HisKA"/>
    <property type="match status" value="1"/>
</dbReference>
<keyword evidence="4" id="KW-0808">Transferase</keyword>
<evidence type="ECO:0000256" key="4">
    <source>
        <dbReference type="ARBA" id="ARBA00022679"/>
    </source>
</evidence>
<accession>A0A150R376</accession>
<dbReference type="InterPro" id="IPR036097">
    <property type="entry name" value="HisK_dim/P_sf"/>
</dbReference>
<dbReference type="GO" id="GO:0030295">
    <property type="term" value="F:protein kinase activator activity"/>
    <property type="evidence" value="ECO:0007669"/>
    <property type="project" value="TreeGrafter"/>
</dbReference>
<evidence type="ECO:0000256" key="1">
    <source>
        <dbReference type="ARBA" id="ARBA00000085"/>
    </source>
</evidence>
<dbReference type="Gene3D" id="3.30.565.10">
    <property type="entry name" value="Histidine kinase-like ATPase, C-terminal domain"/>
    <property type="match status" value="1"/>
</dbReference>
<dbReference type="InterPro" id="IPR025847">
    <property type="entry name" value="MEDS_domain"/>
</dbReference>
<dbReference type="Proteomes" id="UP000075635">
    <property type="component" value="Unassembled WGS sequence"/>
</dbReference>
<evidence type="ECO:0000256" key="3">
    <source>
        <dbReference type="ARBA" id="ARBA00022553"/>
    </source>
</evidence>
<evidence type="ECO:0000256" key="7">
    <source>
        <dbReference type="ARBA" id="ARBA00022840"/>
    </source>
</evidence>